<accession>A0ABD5WJ75</accession>
<dbReference type="AlphaFoldDB" id="A0ABD5WJ75"/>
<evidence type="ECO:0000313" key="2">
    <source>
        <dbReference type="Proteomes" id="UP001596407"/>
    </source>
</evidence>
<evidence type="ECO:0000313" key="1">
    <source>
        <dbReference type="EMBL" id="MFC7078885.1"/>
    </source>
</evidence>
<dbReference type="Proteomes" id="UP001596407">
    <property type="component" value="Unassembled WGS sequence"/>
</dbReference>
<reference evidence="1 2" key="1">
    <citation type="journal article" date="2019" name="Int. J. Syst. Evol. Microbiol.">
        <title>The Global Catalogue of Microorganisms (GCM) 10K type strain sequencing project: providing services to taxonomists for standard genome sequencing and annotation.</title>
        <authorList>
            <consortium name="The Broad Institute Genomics Platform"/>
            <consortium name="The Broad Institute Genome Sequencing Center for Infectious Disease"/>
            <person name="Wu L."/>
            <person name="Ma J."/>
        </authorList>
    </citation>
    <scope>NUCLEOTIDE SEQUENCE [LARGE SCALE GENOMIC DNA]</scope>
    <source>
        <strain evidence="1 2">DT72</strain>
    </source>
</reference>
<dbReference type="EMBL" id="JBHSZH010000001">
    <property type="protein sequence ID" value="MFC7078885.1"/>
    <property type="molecule type" value="Genomic_DNA"/>
</dbReference>
<keyword evidence="2" id="KW-1185">Reference proteome</keyword>
<organism evidence="1 2">
    <name type="scientific">Halorussus caseinilyticus</name>
    <dbReference type="NCBI Taxonomy" id="3034025"/>
    <lineage>
        <taxon>Archaea</taxon>
        <taxon>Methanobacteriati</taxon>
        <taxon>Methanobacteriota</taxon>
        <taxon>Stenosarchaea group</taxon>
        <taxon>Halobacteria</taxon>
        <taxon>Halobacteriales</taxon>
        <taxon>Haladaptataceae</taxon>
        <taxon>Halorussus</taxon>
    </lineage>
</organism>
<name>A0ABD5WJ75_9EURY</name>
<gene>
    <name evidence="1" type="ORF">ACFQJ6_00805</name>
</gene>
<dbReference type="RefSeq" id="WP_382208433.1">
    <property type="nucleotide sequence ID" value="NZ_JBHSZH010000001.1"/>
</dbReference>
<proteinExistence type="predicted"/>
<comment type="caution">
    <text evidence="1">The sequence shown here is derived from an EMBL/GenBank/DDBJ whole genome shotgun (WGS) entry which is preliminary data.</text>
</comment>
<protein>
    <submittedName>
        <fullName evidence="1">Uncharacterized protein</fullName>
    </submittedName>
</protein>
<sequence length="47" mass="5194">MNWIVGKFGGELTFEDYHTNGSAVTLRLQRAVEDVSGLQNASPLELE</sequence>